<dbReference type="PANTHER" id="PTHR43394">
    <property type="entry name" value="ATP-DEPENDENT PERMEASE MDL1, MITOCHONDRIAL"/>
    <property type="match status" value="1"/>
</dbReference>
<dbReference type="Proteomes" id="UP000732105">
    <property type="component" value="Unassembled WGS sequence"/>
</dbReference>
<dbReference type="PANTHER" id="PTHR43394:SF1">
    <property type="entry name" value="ATP-BINDING CASSETTE SUB-FAMILY B MEMBER 10, MITOCHONDRIAL"/>
    <property type="match status" value="1"/>
</dbReference>
<proteinExistence type="predicted"/>
<feature type="transmembrane region" description="Helical" evidence="7">
    <location>
        <begin position="158"/>
        <end position="175"/>
    </location>
</feature>
<sequence length="598" mass="66479">MARSHGSDTSNVPKGKINRSGISSALRLYKYIKPYRGQYFLGMFFLLGSSLASLAFPKLLGDLVNTGNSTTLGQSLNQTVILIAIVLIVQATFAYFRIILFVNVTEKSLAALRQASYRHLIKLPLQFFEKRRVGELNSRISADVIQLQETMTSTLADFIRQIIVITGGIILLAVISIKLTAFMLITLPPTMIAARFFGRFIRKFSKEVQTKVADSNTIIEETLQGIQSVKAFTNEFLEISRYKKKTLEIADLGMTRGKYRGAFSSFIILGLFGAIAAMVWQGSRLLQAGEMAAGDLFSFVIYSVFVGGTISGLANVYTNIQKFIGATEDLFKIYDEVPEEIEELQKLDPKYRMNGEIHLRNLSFAYPSRLEQKVLNDINLEIKSNQLVALVGHSGAGKSTLASLLLLLHRPPKNSLFFGELDSHDYSLSALRSQISLVPQDIFLFGGSIRENIAYGKPDASQEDIYEAAQKANALEFIDRFPEKFDTIVGERGTQLSGGQRQRIAIARAILNDPKILILDEATSSLDSESEKLVQEALEKLMIGRTSIVIAHRLSTIRKADEIVVLENGKIVEQGTHDQLMTISSGQYKKLIQLQYSS</sequence>
<feature type="domain" description="ABC transporter" evidence="8">
    <location>
        <begin position="357"/>
        <end position="593"/>
    </location>
</feature>
<dbReference type="InterPro" id="IPR003439">
    <property type="entry name" value="ABC_transporter-like_ATP-bd"/>
</dbReference>
<evidence type="ECO:0000313" key="10">
    <source>
        <dbReference type="EMBL" id="NOU60972.1"/>
    </source>
</evidence>
<dbReference type="GO" id="GO:0005524">
    <property type="term" value="F:ATP binding"/>
    <property type="evidence" value="ECO:0007669"/>
    <property type="project" value="UniProtKB-KW"/>
</dbReference>
<evidence type="ECO:0000256" key="6">
    <source>
        <dbReference type="ARBA" id="ARBA00023136"/>
    </source>
</evidence>
<keyword evidence="2 7" id="KW-0812">Transmembrane</keyword>
<dbReference type="Gene3D" id="3.40.50.300">
    <property type="entry name" value="P-loop containing nucleotide triphosphate hydrolases"/>
    <property type="match status" value="1"/>
</dbReference>
<feature type="transmembrane region" description="Helical" evidence="7">
    <location>
        <begin position="262"/>
        <end position="281"/>
    </location>
</feature>
<keyword evidence="11" id="KW-1185">Reference proteome</keyword>
<feature type="transmembrane region" description="Helical" evidence="7">
    <location>
        <begin position="181"/>
        <end position="201"/>
    </location>
</feature>
<comment type="subcellular location">
    <subcellularLocation>
        <location evidence="1">Cell membrane</location>
        <topology evidence="1">Multi-pass membrane protein</topology>
    </subcellularLocation>
</comment>
<evidence type="ECO:0000259" key="8">
    <source>
        <dbReference type="PROSITE" id="PS50893"/>
    </source>
</evidence>
<feature type="transmembrane region" description="Helical" evidence="7">
    <location>
        <begin position="80"/>
        <end position="104"/>
    </location>
</feature>
<evidence type="ECO:0000313" key="11">
    <source>
        <dbReference type="Proteomes" id="UP000732105"/>
    </source>
</evidence>
<gene>
    <name evidence="10" type="ORF">ELS83_14195</name>
</gene>
<dbReference type="Pfam" id="PF00664">
    <property type="entry name" value="ABC_membrane"/>
    <property type="match status" value="1"/>
</dbReference>
<dbReference type="RefSeq" id="WP_171596242.1">
    <property type="nucleotide sequence ID" value="NZ_RZNH01000025.1"/>
</dbReference>
<feature type="transmembrane region" description="Helical" evidence="7">
    <location>
        <begin position="39"/>
        <end position="60"/>
    </location>
</feature>
<keyword evidence="6 7" id="KW-0472">Membrane</keyword>
<dbReference type="InterPro" id="IPR027417">
    <property type="entry name" value="P-loop_NTPase"/>
</dbReference>
<comment type="caution">
    <text evidence="10">The sequence shown here is derived from an EMBL/GenBank/DDBJ whole genome shotgun (WGS) entry which is preliminary data.</text>
</comment>
<dbReference type="InterPro" id="IPR003593">
    <property type="entry name" value="AAA+_ATPase"/>
</dbReference>
<name>A0ABX1WXX1_9BACT</name>
<evidence type="ECO:0000256" key="4">
    <source>
        <dbReference type="ARBA" id="ARBA00022840"/>
    </source>
</evidence>
<dbReference type="SMART" id="SM00382">
    <property type="entry name" value="AAA"/>
    <property type="match status" value="1"/>
</dbReference>
<evidence type="ECO:0000256" key="3">
    <source>
        <dbReference type="ARBA" id="ARBA00022741"/>
    </source>
</evidence>
<keyword evidence="3" id="KW-0547">Nucleotide-binding</keyword>
<feature type="transmembrane region" description="Helical" evidence="7">
    <location>
        <begin position="296"/>
        <end position="317"/>
    </location>
</feature>
<protein>
    <submittedName>
        <fullName evidence="10">ATP-binding cassette domain-containing protein</fullName>
    </submittedName>
</protein>
<evidence type="ECO:0000259" key="9">
    <source>
        <dbReference type="PROSITE" id="PS50929"/>
    </source>
</evidence>
<keyword evidence="4 10" id="KW-0067">ATP-binding</keyword>
<dbReference type="SUPFAM" id="SSF52540">
    <property type="entry name" value="P-loop containing nucleoside triphosphate hydrolases"/>
    <property type="match status" value="1"/>
</dbReference>
<dbReference type="InterPro" id="IPR036640">
    <property type="entry name" value="ABC1_TM_sf"/>
</dbReference>
<reference evidence="10 11" key="1">
    <citation type="submission" date="2018-12" db="EMBL/GenBank/DDBJ databases">
        <title>Marinifilum JC070 sp. nov., a marine bacterium isolated from Yongle Blue Hole in the South China Sea.</title>
        <authorList>
            <person name="Fu T."/>
        </authorList>
    </citation>
    <scope>NUCLEOTIDE SEQUENCE [LARGE SCALE GENOMIC DNA]</scope>
    <source>
        <strain evidence="10 11">JC070</strain>
    </source>
</reference>
<dbReference type="InterPro" id="IPR039421">
    <property type="entry name" value="Type_1_exporter"/>
</dbReference>
<keyword evidence="5 7" id="KW-1133">Transmembrane helix</keyword>
<dbReference type="PROSITE" id="PS50929">
    <property type="entry name" value="ABC_TM1F"/>
    <property type="match status" value="1"/>
</dbReference>
<feature type="domain" description="ABC transmembrane type-1" evidence="9">
    <location>
        <begin position="40"/>
        <end position="322"/>
    </location>
</feature>
<dbReference type="SUPFAM" id="SSF90123">
    <property type="entry name" value="ABC transporter transmembrane region"/>
    <property type="match status" value="1"/>
</dbReference>
<dbReference type="CDD" id="cd18576">
    <property type="entry name" value="ABC_6TM_bac_exporter_ABCB8_10_like"/>
    <property type="match status" value="1"/>
</dbReference>
<evidence type="ECO:0000256" key="2">
    <source>
        <dbReference type="ARBA" id="ARBA00022692"/>
    </source>
</evidence>
<organism evidence="10 11">
    <name type="scientific">Marinifilum caeruleilacunae</name>
    <dbReference type="NCBI Taxonomy" id="2499076"/>
    <lineage>
        <taxon>Bacteria</taxon>
        <taxon>Pseudomonadati</taxon>
        <taxon>Bacteroidota</taxon>
        <taxon>Bacteroidia</taxon>
        <taxon>Marinilabiliales</taxon>
        <taxon>Marinifilaceae</taxon>
    </lineage>
</organism>
<dbReference type="Gene3D" id="1.20.1560.10">
    <property type="entry name" value="ABC transporter type 1, transmembrane domain"/>
    <property type="match status" value="1"/>
</dbReference>
<evidence type="ECO:0000256" key="1">
    <source>
        <dbReference type="ARBA" id="ARBA00004651"/>
    </source>
</evidence>
<dbReference type="PROSITE" id="PS50893">
    <property type="entry name" value="ABC_TRANSPORTER_2"/>
    <property type="match status" value="1"/>
</dbReference>
<dbReference type="PROSITE" id="PS00211">
    <property type="entry name" value="ABC_TRANSPORTER_1"/>
    <property type="match status" value="1"/>
</dbReference>
<dbReference type="InterPro" id="IPR017871">
    <property type="entry name" value="ABC_transporter-like_CS"/>
</dbReference>
<dbReference type="InterPro" id="IPR011527">
    <property type="entry name" value="ABC1_TM_dom"/>
</dbReference>
<accession>A0ABX1WXX1</accession>
<evidence type="ECO:0000256" key="5">
    <source>
        <dbReference type="ARBA" id="ARBA00022989"/>
    </source>
</evidence>
<dbReference type="EMBL" id="RZNH01000025">
    <property type="protein sequence ID" value="NOU60972.1"/>
    <property type="molecule type" value="Genomic_DNA"/>
</dbReference>
<evidence type="ECO:0000256" key="7">
    <source>
        <dbReference type="SAM" id="Phobius"/>
    </source>
</evidence>
<dbReference type="Pfam" id="PF00005">
    <property type="entry name" value="ABC_tran"/>
    <property type="match status" value="1"/>
</dbReference>